<dbReference type="OrthoDB" id="29013at2759"/>
<dbReference type="InterPro" id="IPR011990">
    <property type="entry name" value="TPR-like_helical_dom_sf"/>
</dbReference>
<feature type="region of interest" description="Disordered" evidence="4">
    <location>
        <begin position="714"/>
        <end position="843"/>
    </location>
</feature>
<dbReference type="Gene3D" id="1.25.40.10">
    <property type="entry name" value="Tetratricopeptide repeat domain"/>
    <property type="match status" value="1"/>
</dbReference>
<dbReference type="STRING" id="708187.A0A1Q8RH85"/>
<sequence>MAPDPTKAAHYIKALDDARCEGNWSAVPEFVRKIRKHAPDRTCLTLAAETECAIAKATDPSGAGRPSTAVTASDLDAPNVLSKLQAAVDGETRFPEEKFQAQICAGFLHWVVGEFDQAAARLPQNLEQELAQLGDADKLSEWTNISALKAAFIKANYLTRNNESAEALVVYDSTLPSVSAAWASRTAHKQFKVWSELFLTEYCMLQSEALRSNERSLEDPNSLASFRSWARYWESMAGPITGGYGYRCSVPRRQVWLEYYLALTTILELDMNLPIGFLGKITNEASSRNQLRNELKKTEAAYESLLISETSFPRADETREEVESFIKTVIRNWSILCGRGWKEQDLGQGGRESLSRGVLDTLYAAATKTYHSTAILRCLFTVHLAVAEFDLAVKAFDSYLDLVRHGKARVDKTGHLEANLDDDGTVLETLSQAILALCRYGGREAIEKARDIGNELEDWLARLPQLKNSVENENTVPEEDDTTPLHPRIQPHLIALSWQAIGLSQAHWSRATYDAASRTEIQARAIRCLRKSLSPELGRTRDIRSLFALGLLLAERRDLTPAIEIVKTALISNKSADEEQDLYHGPFWQERSLIPLWHLLALLLSARQDYNMAAKACDGAFEQFGDPSVLFGRQDLPFKSEHLNEVEAQDEKVANERKGVVDDMDDTEKESILEAKMTQLALVELLEGPDVAVNASPELLSLFSRLFGNLETKPTMQPPKTVDTMVPRSSAGTLRSLKGSFFGSGRTRQPSITDTEKTTTPSRPQTMQTAMSIAPTIQVTQESESPSEKRPRRLSSVTRRARSESGKRRSSLRKRDSSGGRHRNSSVGSAGTNSHGPTVIDGETFFTPADELQQAEFFPLAGNRHASTASSVSRGRSLHHLESYASQKSRSTNFSEISASATYTISNPLPLIHFSREMERRQRAVLLVKVWLMIAGFYRRAGMFDDSKGAISEAQKLVGILEAEVTKDPTGSLSMKGDGWAQRKGVDELLGDVWAELGKLSLAKDLPYVARSDFEMALTHCPDHPTAIVGLSNILLDIYTEKVLPPPAIPALSIPENISSLSLLLPNLPEIIAPQPSLPSEPLGLGSHAFGSEFSKANGHNSATTASSINSFERSEADEKLPAPYKATSVPLIDRLAARDRAYGLLSSVTKLGSAWNSSEAWFALARAHEESGQVDKAKEVLWWCVELEEGTGVREWQCLGSGGYVL</sequence>
<reference evidence="5 6" key="1">
    <citation type="submission" date="2016-11" db="EMBL/GenBank/DDBJ databases">
        <title>Draft Genome Assembly of Colletotrichum chlorophyti a pathogen of herbaceous plants.</title>
        <authorList>
            <person name="Gan P."/>
            <person name="Narusaka M."/>
            <person name="Tsushima A."/>
            <person name="Narusaka Y."/>
            <person name="Takano Y."/>
            <person name="Shirasu K."/>
        </authorList>
    </citation>
    <scope>NUCLEOTIDE SEQUENCE [LARGE SCALE GENOMIC DNA]</scope>
    <source>
        <strain evidence="5 6">NTL11</strain>
    </source>
</reference>
<evidence type="ECO:0000256" key="3">
    <source>
        <dbReference type="SAM" id="Coils"/>
    </source>
</evidence>
<evidence type="ECO:0000256" key="1">
    <source>
        <dbReference type="ARBA" id="ARBA00002550"/>
    </source>
</evidence>
<feature type="compositionally biased region" description="Basic and acidic residues" evidence="4">
    <location>
        <begin position="801"/>
        <end position="819"/>
    </location>
</feature>
<dbReference type="SMART" id="SM00028">
    <property type="entry name" value="TPR"/>
    <property type="match status" value="5"/>
</dbReference>
<accession>A0A1Q8RH85</accession>
<evidence type="ECO:0000313" key="5">
    <source>
        <dbReference type="EMBL" id="OLN83688.1"/>
    </source>
</evidence>
<proteinExistence type="inferred from homology"/>
<feature type="coiled-coil region" evidence="3">
    <location>
        <begin position="281"/>
        <end position="308"/>
    </location>
</feature>
<dbReference type="Proteomes" id="UP000186583">
    <property type="component" value="Unassembled WGS sequence"/>
</dbReference>
<keyword evidence="6" id="KW-1185">Reference proteome</keyword>
<evidence type="ECO:0000256" key="4">
    <source>
        <dbReference type="SAM" id="MobiDB-lite"/>
    </source>
</evidence>
<dbReference type="AlphaFoldDB" id="A0A1Q8RH85"/>
<comment type="similarity">
    <text evidence="2">Belongs to the YPP1 family.</text>
</comment>
<comment type="caution">
    <text evidence="5">The sequence shown here is derived from an EMBL/GenBank/DDBJ whole genome shotgun (WGS) entry which is preliminary data.</text>
</comment>
<evidence type="ECO:0000313" key="6">
    <source>
        <dbReference type="Proteomes" id="UP000186583"/>
    </source>
</evidence>
<dbReference type="PANTHER" id="PTHR23083">
    <property type="entry name" value="TETRATRICOPEPTIDE REPEAT PROTEIN, TPR"/>
    <property type="match status" value="1"/>
</dbReference>
<comment type="function">
    <text evidence="1">Involved in endocytosis.</text>
</comment>
<dbReference type="PANTHER" id="PTHR23083:SF464">
    <property type="entry name" value="TETRATRICOPEPTIDE REPEAT DOMAIN 7, ISOFORM A"/>
    <property type="match status" value="1"/>
</dbReference>
<feature type="compositionally biased region" description="Polar residues" evidence="4">
    <location>
        <begin position="825"/>
        <end position="836"/>
    </location>
</feature>
<protein>
    <submittedName>
        <fullName evidence="5">Putative cargo-transport protein ypp1</fullName>
    </submittedName>
</protein>
<gene>
    <name evidence="5" type="ORF">CCHL11_09720</name>
</gene>
<name>A0A1Q8RH85_9PEZI</name>
<dbReference type="SUPFAM" id="SSF48452">
    <property type="entry name" value="TPR-like"/>
    <property type="match status" value="1"/>
</dbReference>
<dbReference type="EMBL" id="MPGH01000203">
    <property type="protein sequence ID" value="OLN83688.1"/>
    <property type="molecule type" value="Genomic_DNA"/>
</dbReference>
<organism evidence="5 6">
    <name type="scientific">Colletotrichum chlorophyti</name>
    <dbReference type="NCBI Taxonomy" id="708187"/>
    <lineage>
        <taxon>Eukaryota</taxon>
        <taxon>Fungi</taxon>
        <taxon>Dikarya</taxon>
        <taxon>Ascomycota</taxon>
        <taxon>Pezizomycotina</taxon>
        <taxon>Sordariomycetes</taxon>
        <taxon>Hypocreomycetidae</taxon>
        <taxon>Glomerellales</taxon>
        <taxon>Glomerellaceae</taxon>
        <taxon>Colletotrichum</taxon>
    </lineage>
</organism>
<evidence type="ECO:0000256" key="2">
    <source>
        <dbReference type="ARBA" id="ARBA00038251"/>
    </source>
</evidence>
<keyword evidence="3" id="KW-0175">Coiled coil</keyword>
<dbReference type="InterPro" id="IPR051722">
    <property type="entry name" value="Endocytosis_PI4K-reg_protein"/>
</dbReference>
<dbReference type="InterPro" id="IPR019734">
    <property type="entry name" value="TPR_rpt"/>
</dbReference>
<feature type="compositionally biased region" description="Polar residues" evidence="4">
    <location>
        <begin position="746"/>
        <end position="784"/>
    </location>
</feature>